<sequence length="135" mass="14269">MFKKILTIGLLLSSHIALADIAVIVNPANGSAVDDNTIKKLFLGKSKSFADGRGATPVNQDGNAVFDEFNDKVIGKSSSQLNAHWSKLVFTGKGTPPKKLDSDQAVIDFVASNADAIGYVDASKVTDSVKVIGKY</sequence>
<dbReference type="OrthoDB" id="5368544at2"/>
<comment type="caution">
    <text evidence="2">The sequence shown here is derived from an EMBL/GenBank/DDBJ whole genome shotgun (WGS) entry which is preliminary data.</text>
</comment>
<name>A0A2A5JK54_PSEO7</name>
<dbReference type="RefSeq" id="WP_099643908.1">
    <property type="nucleotide sequence ID" value="NZ_NKHF01000102.1"/>
</dbReference>
<evidence type="ECO:0000256" key="1">
    <source>
        <dbReference type="SAM" id="SignalP"/>
    </source>
</evidence>
<organism evidence="2 3">
    <name type="scientific">Pseudoalteromonas piscicida</name>
    <dbReference type="NCBI Taxonomy" id="43662"/>
    <lineage>
        <taxon>Bacteria</taxon>
        <taxon>Pseudomonadati</taxon>
        <taxon>Pseudomonadota</taxon>
        <taxon>Gammaproteobacteria</taxon>
        <taxon>Alteromonadales</taxon>
        <taxon>Pseudoalteromonadaceae</taxon>
        <taxon>Pseudoalteromonas</taxon>
    </lineage>
</organism>
<keyword evidence="3" id="KW-1185">Reference proteome</keyword>
<dbReference type="Proteomes" id="UP000228621">
    <property type="component" value="Unassembled WGS sequence"/>
</dbReference>
<reference evidence="3" key="1">
    <citation type="journal article" date="2019" name="Genome Announc.">
        <title>Draft Genome Sequence of Pseudoalteromonas piscicida Strain 36Y ROTHPW, an Hypersaline Seawater Isolate from the South Coast of Sonora, Mexico.</title>
        <authorList>
            <person name="Sanchez-Diaz R."/>
            <person name="Molina-Garza Z.J."/>
            <person name="Cruz-Suarez L.E."/>
            <person name="Selvin J."/>
            <person name="Kiran G.S."/>
            <person name="Ibarra-Gamez J.C."/>
            <person name="Gomez-Gil B."/>
            <person name="Galaviz-Silva L."/>
        </authorList>
    </citation>
    <scope>NUCLEOTIDE SEQUENCE [LARGE SCALE GENOMIC DNA]</scope>
    <source>
        <strain evidence="3">36Y_RITHPW</strain>
    </source>
</reference>
<dbReference type="Gene3D" id="3.40.190.10">
    <property type="entry name" value="Periplasmic binding protein-like II"/>
    <property type="match status" value="1"/>
</dbReference>
<evidence type="ECO:0000313" key="3">
    <source>
        <dbReference type="Proteomes" id="UP000228621"/>
    </source>
</evidence>
<dbReference type="EMBL" id="NKHF01000102">
    <property type="protein sequence ID" value="PCK29818.1"/>
    <property type="molecule type" value="Genomic_DNA"/>
</dbReference>
<proteinExistence type="predicted"/>
<protein>
    <submittedName>
        <fullName evidence="2">Phosphate ABC transporter substrate-binding protein</fullName>
    </submittedName>
</protein>
<feature type="chain" id="PRO_5012359517" evidence="1">
    <location>
        <begin position="20"/>
        <end position="135"/>
    </location>
</feature>
<feature type="signal peptide" evidence="1">
    <location>
        <begin position="1"/>
        <end position="19"/>
    </location>
</feature>
<dbReference type="SUPFAM" id="SSF53850">
    <property type="entry name" value="Periplasmic binding protein-like II"/>
    <property type="match status" value="1"/>
</dbReference>
<gene>
    <name evidence="2" type="ORF">CEX98_20740</name>
</gene>
<evidence type="ECO:0000313" key="2">
    <source>
        <dbReference type="EMBL" id="PCK29818.1"/>
    </source>
</evidence>
<dbReference type="AlphaFoldDB" id="A0A2A5JK54"/>
<keyword evidence="1" id="KW-0732">Signal</keyword>
<accession>A0A2A5JK54</accession>